<evidence type="ECO:0000313" key="3">
    <source>
        <dbReference type="Proteomes" id="UP001305779"/>
    </source>
</evidence>
<name>A0ABR0ELI7_ZASCE</name>
<dbReference type="SUPFAM" id="SSF53474">
    <property type="entry name" value="alpha/beta-Hydrolases"/>
    <property type="match status" value="1"/>
</dbReference>
<keyword evidence="3" id="KW-1185">Reference proteome</keyword>
<protein>
    <recommendedName>
        <fullName evidence="1">Dienelactone hydrolase domain-containing protein</fullName>
    </recommendedName>
</protein>
<dbReference type="InterPro" id="IPR002925">
    <property type="entry name" value="Dienelactn_hydro"/>
</dbReference>
<dbReference type="EMBL" id="JAXOVC010000004">
    <property type="protein sequence ID" value="KAK4502442.1"/>
    <property type="molecule type" value="Genomic_DNA"/>
</dbReference>
<evidence type="ECO:0000259" key="1">
    <source>
        <dbReference type="Pfam" id="PF01738"/>
    </source>
</evidence>
<feature type="domain" description="Dienelactone hydrolase" evidence="1">
    <location>
        <begin position="31"/>
        <end position="249"/>
    </location>
</feature>
<proteinExistence type="predicted"/>
<dbReference type="Proteomes" id="UP001305779">
    <property type="component" value="Unassembled WGS sequence"/>
</dbReference>
<dbReference type="Pfam" id="PF01738">
    <property type="entry name" value="DLH"/>
    <property type="match status" value="1"/>
</dbReference>
<dbReference type="InterPro" id="IPR029058">
    <property type="entry name" value="AB_hydrolase_fold"/>
</dbReference>
<dbReference type="PANTHER" id="PTHR17630:SF44">
    <property type="entry name" value="PROTEIN AIM2"/>
    <property type="match status" value="1"/>
</dbReference>
<dbReference type="PANTHER" id="PTHR17630">
    <property type="entry name" value="DIENELACTONE HYDROLASE"/>
    <property type="match status" value="1"/>
</dbReference>
<reference evidence="2 3" key="1">
    <citation type="journal article" date="2023" name="G3 (Bethesda)">
        <title>A chromosome-level genome assembly of Zasmidium syzygii isolated from banana leaves.</title>
        <authorList>
            <person name="van Westerhoven A.C."/>
            <person name="Mehrabi R."/>
            <person name="Talebi R."/>
            <person name="Steentjes M.B.F."/>
            <person name="Corcolon B."/>
            <person name="Chong P.A."/>
            <person name="Kema G.H.J."/>
            <person name="Seidl M.F."/>
        </authorList>
    </citation>
    <scope>NUCLEOTIDE SEQUENCE [LARGE SCALE GENOMIC DNA]</scope>
    <source>
        <strain evidence="2 3">P124</strain>
    </source>
</reference>
<comment type="caution">
    <text evidence="2">The sequence shown here is derived from an EMBL/GenBank/DDBJ whole genome shotgun (WGS) entry which is preliminary data.</text>
</comment>
<dbReference type="Gene3D" id="3.40.50.1820">
    <property type="entry name" value="alpha/beta hydrolase"/>
    <property type="match status" value="1"/>
</dbReference>
<accession>A0ABR0ELI7</accession>
<evidence type="ECO:0000313" key="2">
    <source>
        <dbReference type="EMBL" id="KAK4502442.1"/>
    </source>
</evidence>
<gene>
    <name evidence="2" type="ORF">PRZ48_005867</name>
</gene>
<sequence>MASNPPGKCCTIGVKHEGTPTGQIKNIGDVSTYFAYPESKDTSTAILLLTDVIGHKFENLQLIADQFAANGYYVVMPDLFEGDPILLNRPADFDIMKWLTTSGPSKGHTKEQVDPIVEKIIKDMKQNQGVKKIGAAGYCFGAKYVARFMTGGKGVDVGYMAHPSFVDADEVKALTGPLSIAAAETDQIFPAEKRRETEDILKDMSIPYQISLYSDVEHGFAVRADTTKAPVKYAKEAAFLQAVAWFDEFLKGSRSWAA</sequence>
<organism evidence="2 3">
    <name type="scientific">Zasmidium cellare</name>
    <name type="common">Wine cellar mold</name>
    <name type="synonym">Racodium cellare</name>
    <dbReference type="NCBI Taxonomy" id="395010"/>
    <lineage>
        <taxon>Eukaryota</taxon>
        <taxon>Fungi</taxon>
        <taxon>Dikarya</taxon>
        <taxon>Ascomycota</taxon>
        <taxon>Pezizomycotina</taxon>
        <taxon>Dothideomycetes</taxon>
        <taxon>Dothideomycetidae</taxon>
        <taxon>Mycosphaerellales</taxon>
        <taxon>Mycosphaerellaceae</taxon>
        <taxon>Zasmidium</taxon>
    </lineage>
</organism>